<protein>
    <submittedName>
        <fullName evidence="1">Uncharacterized protein</fullName>
    </submittedName>
</protein>
<dbReference type="CDD" id="cd09272">
    <property type="entry name" value="RNase_HI_RT_Ty1"/>
    <property type="match status" value="1"/>
</dbReference>
<dbReference type="PANTHER" id="PTHR11439:SF481">
    <property type="entry name" value="REVERSE TRANSCRIPTASE TY1_COPIA-TYPE DOMAIN-CONTAINING PROTEIN"/>
    <property type="match status" value="1"/>
</dbReference>
<gene>
    <name evidence="1" type="ORF">MTR67_026851</name>
</gene>
<reference evidence="1" key="1">
    <citation type="submission" date="2023-08" db="EMBL/GenBank/DDBJ databases">
        <title>A de novo genome assembly of Solanum verrucosum Schlechtendal, a Mexican diploid species geographically isolated from the other diploid A-genome species in potato relatives.</title>
        <authorList>
            <person name="Hosaka K."/>
        </authorList>
    </citation>
    <scope>NUCLEOTIDE SEQUENCE</scope>
    <source>
        <tissue evidence="1">Young leaves</tissue>
    </source>
</reference>
<keyword evidence="2" id="KW-1185">Reference proteome</keyword>
<organism evidence="1 2">
    <name type="scientific">Solanum verrucosum</name>
    <dbReference type="NCBI Taxonomy" id="315347"/>
    <lineage>
        <taxon>Eukaryota</taxon>
        <taxon>Viridiplantae</taxon>
        <taxon>Streptophyta</taxon>
        <taxon>Embryophyta</taxon>
        <taxon>Tracheophyta</taxon>
        <taxon>Spermatophyta</taxon>
        <taxon>Magnoliopsida</taxon>
        <taxon>eudicotyledons</taxon>
        <taxon>Gunneridae</taxon>
        <taxon>Pentapetalae</taxon>
        <taxon>asterids</taxon>
        <taxon>lamiids</taxon>
        <taxon>Solanales</taxon>
        <taxon>Solanaceae</taxon>
        <taxon>Solanoideae</taxon>
        <taxon>Solaneae</taxon>
        <taxon>Solanum</taxon>
    </lineage>
</organism>
<dbReference type="Proteomes" id="UP001234989">
    <property type="component" value="Chromosome 6"/>
</dbReference>
<accession>A0AAF0R1A3</accession>
<name>A0AAF0R1A3_SOLVR</name>
<dbReference type="AlphaFoldDB" id="A0AAF0R1A3"/>
<sequence>MGKLKEKATPMETNLKLKKDEGQTLKDAMKFHQLVGSLIYLTITRPEICYSVGVVSQFMHSPTTSHLDATKRISRYVNGSLCHGLWYKSTGSAVVSWCSKKQDVVALSTTEAEYIAATMAAQECIWLKRMIKDMSHKVDYAVKIKCDNESAIKLARQIKFFMLERSILDPTSFVREKVLSEEIELTIIRTKTQVVDIFTKALEKSKFQYF</sequence>
<proteinExistence type="predicted"/>
<evidence type="ECO:0000313" key="1">
    <source>
        <dbReference type="EMBL" id="WMV33466.1"/>
    </source>
</evidence>
<evidence type="ECO:0000313" key="2">
    <source>
        <dbReference type="Proteomes" id="UP001234989"/>
    </source>
</evidence>
<dbReference type="PANTHER" id="PTHR11439">
    <property type="entry name" value="GAG-POL-RELATED RETROTRANSPOSON"/>
    <property type="match status" value="1"/>
</dbReference>
<dbReference type="EMBL" id="CP133617">
    <property type="protein sequence ID" value="WMV33466.1"/>
    <property type="molecule type" value="Genomic_DNA"/>
</dbReference>